<dbReference type="NCBIfam" id="NF002253">
    <property type="entry name" value="PRK01177.1"/>
    <property type="match status" value="1"/>
</dbReference>
<dbReference type="KEGG" id="teu:TEU_11030"/>
<dbReference type="RefSeq" id="WP_050003779.1">
    <property type="nucleotide sequence ID" value="NZ_CP008887.1"/>
</dbReference>
<dbReference type="PANTHER" id="PTHR40699:SF1">
    <property type="entry name" value="UPF0179 PROTEIN MJ1627"/>
    <property type="match status" value="1"/>
</dbReference>
<dbReference type="AlphaFoldDB" id="A0A097QWG0"/>
<sequence length="144" mass="15985">MAIITLVGEKLAKPGVEFIFYGPAEPCKTCKLAGVCVGNLEPGRRYKILRVRSMPSHSCPLHEGKVRVVEVVEPSIEVAIEPRLAIVGSIVQLKFEDCSDPEKKELFRPEGLFEGDQVKIIEITGEVECDGKTYKVAKVMRKKD</sequence>
<dbReference type="PIRSF" id="PIRSF006595">
    <property type="entry name" value="UCP006595"/>
    <property type="match status" value="1"/>
</dbReference>
<dbReference type="OrthoDB" id="24613at2157"/>
<dbReference type="EMBL" id="CP008887">
    <property type="protein sequence ID" value="AIU70822.1"/>
    <property type="molecule type" value="Genomic_DNA"/>
</dbReference>
<dbReference type="Pfam" id="PF03684">
    <property type="entry name" value="UPF0179"/>
    <property type="match status" value="1"/>
</dbReference>
<proteinExistence type="inferred from homology"/>
<reference evidence="3 4" key="1">
    <citation type="journal article" date="2015" name="Int. J. Syst. Evol. Microbiol.">
        <title>Thermococcus eurythermalis sp. nov., a conditional piezophilic hyperthermophilic archaeon with a wide temperature range isolated from an oil-immersed chimney in the Guaymas Basin.</title>
        <authorList>
            <person name="Zhao W."/>
            <person name="Zeng X."/>
            <person name="Xiao X."/>
        </authorList>
    </citation>
    <scope>NUCLEOTIDE SEQUENCE [LARGE SCALE GENOMIC DNA]</scope>
    <source>
        <strain evidence="3 4">A501</strain>
    </source>
</reference>
<dbReference type="PANTHER" id="PTHR40699">
    <property type="entry name" value="UPF0179 PROTEIN MJ1627"/>
    <property type="match status" value="1"/>
</dbReference>
<dbReference type="Proteomes" id="UP000029980">
    <property type="component" value="Chromosome"/>
</dbReference>
<dbReference type="GeneID" id="25153962"/>
<keyword evidence="4" id="KW-1185">Reference proteome</keyword>
<name>A0A097QWG0_9EURY</name>
<evidence type="ECO:0000313" key="3">
    <source>
        <dbReference type="EMBL" id="AIU70822.1"/>
    </source>
</evidence>
<comment type="similarity">
    <text evidence="1 2">Belongs to the UPF0179 family.</text>
</comment>
<evidence type="ECO:0000256" key="2">
    <source>
        <dbReference type="HAMAP-Rule" id="MF_00498"/>
    </source>
</evidence>
<evidence type="ECO:0000256" key="1">
    <source>
        <dbReference type="ARBA" id="ARBA00010824"/>
    </source>
</evidence>
<evidence type="ECO:0000313" key="4">
    <source>
        <dbReference type="Proteomes" id="UP000029980"/>
    </source>
</evidence>
<protein>
    <recommendedName>
        <fullName evidence="2">UPF0179 protein TEU_11030</fullName>
    </recommendedName>
</protein>
<gene>
    <name evidence="3" type="ORF">TEU_11030</name>
</gene>
<dbReference type="STRING" id="1505907.TEU_11030"/>
<organism evidence="3 4">
    <name type="scientific">Thermococcus eurythermalis</name>
    <dbReference type="NCBI Taxonomy" id="1505907"/>
    <lineage>
        <taxon>Archaea</taxon>
        <taxon>Methanobacteriati</taxon>
        <taxon>Methanobacteriota</taxon>
        <taxon>Thermococci</taxon>
        <taxon>Thermococcales</taxon>
        <taxon>Thermococcaceae</taxon>
        <taxon>Thermococcus</taxon>
    </lineage>
</organism>
<dbReference type="HAMAP" id="MF_00498">
    <property type="entry name" value="UPF0179"/>
    <property type="match status" value="1"/>
</dbReference>
<accession>A0A097QWG0</accession>
<dbReference type="InterPro" id="IPR005369">
    <property type="entry name" value="UPF0179"/>
</dbReference>
<dbReference type="HOGENOM" id="CLU_121764_0_0_2"/>